<gene>
    <name evidence="3" type="ORF">ACFPIH_26570</name>
</gene>
<evidence type="ECO:0000259" key="2">
    <source>
        <dbReference type="Pfam" id="PF15644"/>
    </source>
</evidence>
<dbReference type="Pfam" id="PF15567">
    <property type="entry name" value="Imm35"/>
    <property type="match status" value="1"/>
</dbReference>
<dbReference type="Proteomes" id="UP001595839">
    <property type="component" value="Unassembled WGS sequence"/>
</dbReference>
<comment type="caution">
    <text evidence="3">The sequence shown here is derived from an EMBL/GenBank/DDBJ whole genome shotgun (WGS) entry which is preliminary data.</text>
</comment>
<dbReference type="InterPro" id="IPR028908">
    <property type="entry name" value="Tox-PL_dom"/>
</dbReference>
<organism evidence="3 4">
    <name type="scientific">Streptomyces vulcanius</name>
    <dbReference type="NCBI Taxonomy" id="1441876"/>
    <lineage>
        <taxon>Bacteria</taxon>
        <taxon>Bacillati</taxon>
        <taxon>Actinomycetota</taxon>
        <taxon>Actinomycetes</taxon>
        <taxon>Kitasatosporales</taxon>
        <taxon>Streptomycetaceae</taxon>
        <taxon>Streptomyces</taxon>
    </lineage>
</organism>
<name>A0ABV9AT62_9ACTN</name>
<protein>
    <submittedName>
        <fullName evidence="3">YrhB domain-containing protein</fullName>
    </submittedName>
</protein>
<accession>A0ABV9AT62</accession>
<proteinExistence type="predicted"/>
<evidence type="ECO:0000313" key="3">
    <source>
        <dbReference type="EMBL" id="MFC4503032.1"/>
    </source>
</evidence>
<dbReference type="EMBL" id="JBHSFK010000018">
    <property type="protein sequence ID" value="MFC4503032.1"/>
    <property type="molecule type" value="Genomic_DNA"/>
</dbReference>
<feature type="domain" description="Immunity protein 35" evidence="1">
    <location>
        <begin position="240"/>
        <end position="322"/>
    </location>
</feature>
<reference evidence="4" key="1">
    <citation type="journal article" date="2019" name="Int. J. Syst. Evol. Microbiol.">
        <title>The Global Catalogue of Microorganisms (GCM) 10K type strain sequencing project: providing services to taxonomists for standard genome sequencing and annotation.</title>
        <authorList>
            <consortium name="The Broad Institute Genomics Platform"/>
            <consortium name="The Broad Institute Genome Sequencing Center for Infectious Disease"/>
            <person name="Wu L."/>
            <person name="Ma J."/>
        </authorList>
    </citation>
    <scope>NUCLEOTIDE SEQUENCE [LARGE SCALE GENOMIC DNA]</scope>
    <source>
        <strain evidence="4">CGMCC 4.7177</strain>
    </source>
</reference>
<dbReference type="InterPro" id="IPR029082">
    <property type="entry name" value="Imm35"/>
</dbReference>
<keyword evidence="4" id="KW-1185">Reference proteome</keyword>
<feature type="domain" description="Tox-PL" evidence="2">
    <location>
        <begin position="99"/>
        <end position="199"/>
    </location>
</feature>
<dbReference type="RefSeq" id="WP_381176365.1">
    <property type="nucleotide sequence ID" value="NZ_JBHSFK010000018.1"/>
</dbReference>
<sequence>MPVPHDRAAAWLNATYGGLVAPSAAEPVHETPAAWLMPCRAVPQPGYPETPMLAASVVVPKDGGSPFHPAPSDPLADLAPAASPEETAARVAGQPRRINTRGCTVALHSAISGAPSMPLPWRPSDEAPGWVARLKRRYFPEFTRLPVNTWDDIIKAVSEPGPDTRGVVWVRREIGGHEATGNLLYAHNNKGRVVLLDGLTSSLARLDTSLVRELVLLRALPATEGARRLPWERPAADFTSALDKARLWLDDAYQGQVALDTPTPADETRRGWVFSCNTVRFLRDGNWQDALLDATVVIPKDESPPFGLPNSDPWAWLSRWDAGENPGATPQPGRAAWLEPTLSDLGAVLSTSEHEDWPTALEALSALPTDARALIWIRRTDGRAREAVGWLVTARKLPNAVMLLDGATGTPASPDPSGVHRLHVIRYR</sequence>
<evidence type="ECO:0000259" key="1">
    <source>
        <dbReference type="Pfam" id="PF15567"/>
    </source>
</evidence>
<dbReference type="Pfam" id="PF15644">
    <property type="entry name" value="Gln_amidase"/>
    <property type="match status" value="1"/>
</dbReference>
<evidence type="ECO:0000313" key="4">
    <source>
        <dbReference type="Proteomes" id="UP001595839"/>
    </source>
</evidence>